<dbReference type="AlphaFoldDB" id="H1Q105"/>
<dbReference type="RefSeq" id="WP_006951646.1">
    <property type="nucleotide sequence ID" value="NZ_JH594521.1"/>
</dbReference>
<proteinExistence type="predicted"/>
<evidence type="ECO:0000313" key="1">
    <source>
        <dbReference type="EMBL" id="EHO72833.1"/>
    </source>
</evidence>
<reference evidence="1 2" key="1">
    <citation type="submission" date="2011-12" db="EMBL/GenBank/DDBJ databases">
        <title>The Genome Sequence of Prevotella micans F0438.</title>
        <authorList>
            <consortium name="The Broad Institute Genome Sequencing Platform"/>
            <person name="Earl A."/>
            <person name="Ward D."/>
            <person name="Feldgarden M."/>
            <person name="Gevers D."/>
            <person name="Izard J."/>
            <person name="Baranova O.V."/>
            <person name="Blanton J.M."/>
            <person name="Wade W.G."/>
            <person name="Dewhirst F.E."/>
            <person name="Young S.K."/>
            <person name="Zeng Q."/>
            <person name="Gargeya S."/>
            <person name="Fitzgerald M."/>
            <person name="Haas B."/>
            <person name="Abouelleil A."/>
            <person name="Alvarado L."/>
            <person name="Arachchi H.M."/>
            <person name="Berlin A."/>
            <person name="Chapman S.B."/>
            <person name="Gearin G."/>
            <person name="Goldberg J."/>
            <person name="Griggs A."/>
            <person name="Gujja S."/>
            <person name="Hansen M."/>
            <person name="Heiman D."/>
            <person name="Howarth C."/>
            <person name="Larimer J."/>
            <person name="Lui A."/>
            <person name="MacDonald P.J.P."/>
            <person name="McCowen C."/>
            <person name="Montmayeur A."/>
            <person name="Murphy C."/>
            <person name="Neiman D."/>
            <person name="Pearson M."/>
            <person name="Priest M."/>
            <person name="Roberts A."/>
            <person name="Saif S."/>
            <person name="Shea T."/>
            <person name="Sisk P."/>
            <person name="Stolte C."/>
            <person name="Sykes S."/>
            <person name="Wortman J."/>
            <person name="Nusbaum C."/>
            <person name="Birren B."/>
        </authorList>
    </citation>
    <scope>NUCLEOTIDE SEQUENCE [LARGE SCALE GENOMIC DNA]</scope>
    <source>
        <strain evidence="1 2">F0438</strain>
    </source>
</reference>
<evidence type="ECO:0000313" key="2">
    <source>
        <dbReference type="Proteomes" id="UP000016023"/>
    </source>
</evidence>
<organism evidence="1 2">
    <name type="scientific">Prevotella micans F0438</name>
    <dbReference type="NCBI Taxonomy" id="883158"/>
    <lineage>
        <taxon>Bacteria</taxon>
        <taxon>Pseudomonadati</taxon>
        <taxon>Bacteroidota</taxon>
        <taxon>Bacteroidia</taxon>
        <taxon>Bacteroidales</taxon>
        <taxon>Prevotellaceae</taxon>
        <taxon>Prevotella</taxon>
    </lineage>
</organism>
<dbReference type="Proteomes" id="UP000016023">
    <property type="component" value="Unassembled WGS sequence"/>
</dbReference>
<accession>H1Q105</accession>
<dbReference type="STRING" id="883158.HMPREF9140_00593"/>
<dbReference type="eggNOG" id="ENOG5033FB6">
    <property type="taxonomic scope" value="Bacteria"/>
</dbReference>
<dbReference type="PATRIC" id="fig|883158.3.peg.606"/>
<protein>
    <submittedName>
        <fullName evidence="1">Uncharacterized protein</fullName>
    </submittedName>
</protein>
<gene>
    <name evidence="1" type="ORF">HMPREF9140_00593</name>
</gene>
<sequence>MSNKRKLKRTINYICSDLFAEALATSLYGDINNKESIEQVLSSILIIHNNYISRVSHVEPGMPPKKYFSDLITSFNKEVIETIDQINNIS</sequence>
<comment type="caution">
    <text evidence="1">The sequence shown here is derived from an EMBL/GenBank/DDBJ whole genome shotgun (WGS) entry which is preliminary data.</text>
</comment>
<name>H1Q105_9BACT</name>
<dbReference type="EMBL" id="AGWK01000018">
    <property type="protein sequence ID" value="EHO72833.1"/>
    <property type="molecule type" value="Genomic_DNA"/>
</dbReference>
<dbReference type="HOGENOM" id="CLU_161352_0_0_10"/>
<keyword evidence="2" id="KW-1185">Reference proteome</keyword>